<accession>A0ACC2AFC8</accession>
<protein>
    <submittedName>
        <fullName evidence="1">Uncharacterized protein</fullName>
    </submittedName>
</protein>
<dbReference type="EMBL" id="CM055113">
    <property type="protein sequence ID" value="KAJ7516284.1"/>
    <property type="molecule type" value="Genomic_DNA"/>
</dbReference>
<reference evidence="2" key="1">
    <citation type="journal article" date="2024" name="Proc. Natl. Acad. Sci. U.S.A.">
        <title>Extraordinary preservation of gene collinearity over three hundred million years revealed in homosporous lycophytes.</title>
        <authorList>
            <person name="Li C."/>
            <person name="Wickell D."/>
            <person name="Kuo L.Y."/>
            <person name="Chen X."/>
            <person name="Nie B."/>
            <person name="Liao X."/>
            <person name="Peng D."/>
            <person name="Ji J."/>
            <person name="Jenkins J."/>
            <person name="Williams M."/>
            <person name="Shu S."/>
            <person name="Plott C."/>
            <person name="Barry K."/>
            <person name="Rajasekar S."/>
            <person name="Grimwood J."/>
            <person name="Han X."/>
            <person name="Sun S."/>
            <person name="Hou Z."/>
            <person name="He W."/>
            <person name="Dai G."/>
            <person name="Sun C."/>
            <person name="Schmutz J."/>
            <person name="Leebens-Mack J.H."/>
            <person name="Li F.W."/>
            <person name="Wang L."/>
        </authorList>
    </citation>
    <scope>NUCLEOTIDE SEQUENCE [LARGE SCALE GENOMIC DNA]</scope>
    <source>
        <strain evidence="2">cv. PW_Plant_1</strain>
    </source>
</reference>
<keyword evidence="2" id="KW-1185">Reference proteome</keyword>
<dbReference type="Proteomes" id="UP001162992">
    <property type="component" value="Chromosome 22"/>
</dbReference>
<gene>
    <name evidence="1" type="ORF">O6H91_22G051200</name>
</gene>
<proteinExistence type="predicted"/>
<sequence length="946" mass="105733">MMFYTNILLAKDSPLRAAWIAAHLERRLCKNQITEINIVSTVEMILSSEIPIALRLSAHLLLGVVKIFSRKVIYHLQDCHSTVSRFKQVITDEVLRLPVETWHSDHYSLILCEGINFDELQYIPEEEGCAYRIDSAEHHVRSHDQITLQDPIEESSYAALQFGLDERFPDGGTQHMILIDEELLLTSQPCATMTLQITLQERFLLPDKSLKNLQPVPRCLGFLDLYEQDPDGEMPAFELEEMNLGAETTSSALLKYTGDSELNQCQRLQVASGFQVQPTVCILNLNQPQSEGEVSKCDEKMLIEQNLHSPACSLGEIYELGQPSSEKNLEQQQAAPNGKTSYTFGREDTLGEVIDAPADEKILTIELIKGFDRCTTGQEDEGTSNLITSESLSARCLLMAVDDHEILSSITVGTPALQVAPSLMHTPTSGISNSPSKSLKRRLFFEDSSQSCHCSPQGREFLGTCDDPRVWKVRRKLDTCWTGSRMPGQCIHTEEAFSKLSIHGLCGDLERFYYQILNCSWGKALDRTYTRASKKKTLIHCHTLQGADTGEFENLQHYSDSATGFMGTDVDGHSLGIKSKFIIDEAITLQSDCDSPQGIIRRKLPGTCDDQRVRKVRRKLDTCWNESRMPEKLTHTEETFSKLSIHGLCHELERFYHRILNCSWGKVHGRTDTGSSKKKALLRCHSIQGEVAVDFENLQHYTDSATGCMDIDVEGGSSMEVCRSPSGKTTPPKGNNQQERPTAEQEEIAMNKLQDGKTEAIQCLDQALMFRTETRGTDTQSSEVVGTDIQSSEAIEVCDGQDTGKNSNAYSKTMEWEKCAVEQPTPPVEAETVSVTLQGLSSLYSPEEEAGNFVEENDVGDHNISGWSVQTREVAQLLQVTLEGMKHSTKDSENFSVMQLSLENMLQGKTKQGAAQLFFEILVLKTRNFISVKQENAYGDILITAN</sequence>
<organism evidence="1 2">
    <name type="scientific">Diphasiastrum complanatum</name>
    <name type="common">Issler's clubmoss</name>
    <name type="synonym">Lycopodium complanatum</name>
    <dbReference type="NCBI Taxonomy" id="34168"/>
    <lineage>
        <taxon>Eukaryota</taxon>
        <taxon>Viridiplantae</taxon>
        <taxon>Streptophyta</taxon>
        <taxon>Embryophyta</taxon>
        <taxon>Tracheophyta</taxon>
        <taxon>Lycopodiopsida</taxon>
        <taxon>Lycopodiales</taxon>
        <taxon>Lycopodiaceae</taxon>
        <taxon>Lycopodioideae</taxon>
        <taxon>Diphasiastrum</taxon>
    </lineage>
</organism>
<name>A0ACC2AFC8_DIPCM</name>
<evidence type="ECO:0000313" key="2">
    <source>
        <dbReference type="Proteomes" id="UP001162992"/>
    </source>
</evidence>
<comment type="caution">
    <text evidence="1">The sequence shown here is derived from an EMBL/GenBank/DDBJ whole genome shotgun (WGS) entry which is preliminary data.</text>
</comment>
<evidence type="ECO:0000313" key="1">
    <source>
        <dbReference type="EMBL" id="KAJ7516284.1"/>
    </source>
</evidence>